<evidence type="ECO:0000256" key="6">
    <source>
        <dbReference type="ARBA" id="ARBA00022982"/>
    </source>
</evidence>
<comment type="similarity">
    <text evidence="2">Belongs to the complex I LYR family.</text>
</comment>
<keyword evidence="4" id="KW-0679">Respiratory chain</keyword>
<comment type="caution">
    <text evidence="10">The sequence shown here is derived from an EMBL/GenBank/DDBJ whole genome shotgun (WGS) entry which is preliminary data.</text>
</comment>
<evidence type="ECO:0000313" key="10">
    <source>
        <dbReference type="EMBL" id="TFY70779.1"/>
    </source>
</evidence>
<dbReference type="GO" id="GO:0005743">
    <property type="term" value="C:mitochondrial inner membrane"/>
    <property type="evidence" value="ECO:0007669"/>
    <property type="project" value="UniProtKB-SubCell"/>
</dbReference>
<organism evidence="10 11">
    <name type="scientific">Dentipellis fragilis</name>
    <dbReference type="NCBI Taxonomy" id="205917"/>
    <lineage>
        <taxon>Eukaryota</taxon>
        <taxon>Fungi</taxon>
        <taxon>Dikarya</taxon>
        <taxon>Basidiomycota</taxon>
        <taxon>Agaricomycotina</taxon>
        <taxon>Agaricomycetes</taxon>
        <taxon>Russulales</taxon>
        <taxon>Hericiaceae</taxon>
        <taxon>Dentipellis</taxon>
    </lineage>
</organism>
<dbReference type="EMBL" id="SEOQ01000083">
    <property type="protein sequence ID" value="TFY70779.1"/>
    <property type="molecule type" value="Genomic_DNA"/>
</dbReference>
<keyword evidence="5" id="KW-0999">Mitochondrion inner membrane</keyword>
<protein>
    <recommendedName>
        <fullName evidence="9">Complex 1 LYR protein domain-containing protein</fullName>
    </recommendedName>
</protein>
<reference evidence="10 11" key="1">
    <citation type="submission" date="2019-02" db="EMBL/GenBank/DDBJ databases">
        <title>Genome sequencing of the rare red list fungi Dentipellis fragilis.</title>
        <authorList>
            <person name="Buettner E."/>
            <person name="Kellner H."/>
        </authorList>
    </citation>
    <scope>NUCLEOTIDE SEQUENCE [LARGE SCALE GENOMIC DNA]</scope>
    <source>
        <strain evidence="10 11">DSM 105465</strain>
    </source>
</reference>
<dbReference type="CDD" id="cd20266">
    <property type="entry name" value="Complex1_LYR_NDUFA6_LYRM6"/>
    <property type="match status" value="1"/>
</dbReference>
<dbReference type="OrthoDB" id="14535at2759"/>
<keyword evidence="8" id="KW-0472">Membrane</keyword>
<keyword evidence="11" id="KW-1185">Reference proteome</keyword>
<evidence type="ECO:0000256" key="1">
    <source>
        <dbReference type="ARBA" id="ARBA00004443"/>
    </source>
</evidence>
<dbReference type="Proteomes" id="UP000298327">
    <property type="component" value="Unassembled WGS sequence"/>
</dbReference>
<dbReference type="STRING" id="205917.A0A4Y9ZBK7"/>
<dbReference type="GO" id="GO:0006979">
    <property type="term" value="P:response to oxidative stress"/>
    <property type="evidence" value="ECO:0007669"/>
    <property type="project" value="TreeGrafter"/>
</dbReference>
<dbReference type="InterPro" id="IPR016488">
    <property type="entry name" value="NADH_Ub_cplx-1_asu_su-6"/>
</dbReference>
<comment type="subcellular location">
    <subcellularLocation>
        <location evidence="1">Mitochondrion inner membrane</location>
        <topology evidence="1">Peripheral membrane protein</topology>
        <orientation evidence="1">Matrix side</orientation>
    </subcellularLocation>
</comment>
<dbReference type="InterPro" id="IPR045299">
    <property type="entry name" value="Complex1_LYR_NDUFA6_LYRM6"/>
</dbReference>
<evidence type="ECO:0000256" key="2">
    <source>
        <dbReference type="ARBA" id="ARBA00009508"/>
    </source>
</evidence>
<dbReference type="AlphaFoldDB" id="A0A4Y9ZBK7"/>
<gene>
    <name evidence="10" type="ORF">EVG20_g2232</name>
</gene>
<keyword evidence="6" id="KW-0249">Electron transport</keyword>
<dbReference type="GO" id="GO:0045271">
    <property type="term" value="C:respiratory chain complex I"/>
    <property type="evidence" value="ECO:0007669"/>
    <property type="project" value="InterPro"/>
</dbReference>
<dbReference type="PANTHER" id="PTHR12964:SF0">
    <property type="entry name" value="NADH DEHYDROGENASE [UBIQUINONE] 1 ALPHA SUBCOMPLEX SUBUNIT 6"/>
    <property type="match status" value="1"/>
</dbReference>
<dbReference type="InterPro" id="IPR008011">
    <property type="entry name" value="Complex1_LYR_dom"/>
</dbReference>
<keyword evidence="7" id="KW-0496">Mitochondrion</keyword>
<evidence type="ECO:0000256" key="4">
    <source>
        <dbReference type="ARBA" id="ARBA00022660"/>
    </source>
</evidence>
<dbReference type="PIRSF" id="PIRSF006643">
    <property type="entry name" value="NDUA6"/>
    <property type="match status" value="1"/>
</dbReference>
<name>A0A4Y9ZBK7_9AGAM</name>
<keyword evidence="3" id="KW-0813">Transport</keyword>
<dbReference type="PANTHER" id="PTHR12964">
    <property type="entry name" value="NADH-UBIQUINONE OXIDOREDUCTASE B14 SUBUNIT"/>
    <property type="match status" value="1"/>
</dbReference>
<evidence type="ECO:0000313" key="11">
    <source>
        <dbReference type="Proteomes" id="UP000298327"/>
    </source>
</evidence>
<evidence type="ECO:0000256" key="7">
    <source>
        <dbReference type="ARBA" id="ARBA00023128"/>
    </source>
</evidence>
<sequence>MTTIPSRLARATSTSSGPAEARKKVFELYRDWYRAAPEICTLYSLDVTAPYVRAAIRREFERNRYVTDVKVIDILLLKGRQEFQETMNCWKQEPHVLGLLLESNFKDRPQRTFLQKFYEGRDEDAVIPAASGL</sequence>
<evidence type="ECO:0000256" key="8">
    <source>
        <dbReference type="ARBA" id="ARBA00023136"/>
    </source>
</evidence>
<feature type="domain" description="Complex 1 LYR protein" evidence="9">
    <location>
        <begin position="24"/>
        <end position="84"/>
    </location>
</feature>
<accession>A0A4Y9ZBK7</accession>
<dbReference type="Pfam" id="PF05347">
    <property type="entry name" value="Complex1_LYR"/>
    <property type="match status" value="1"/>
</dbReference>
<proteinExistence type="inferred from homology"/>
<evidence type="ECO:0000256" key="3">
    <source>
        <dbReference type="ARBA" id="ARBA00022448"/>
    </source>
</evidence>
<evidence type="ECO:0000256" key="5">
    <source>
        <dbReference type="ARBA" id="ARBA00022792"/>
    </source>
</evidence>
<evidence type="ECO:0000259" key="9">
    <source>
        <dbReference type="Pfam" id="PF05347"/>
    </source>
</evidence>